<evidence type="ECO:0000313" key="1">
    <source>
        <dbReference type="EMBL" id="GAI29837.1"/>
    </source>
</evidence>
<proteinExistence type="predicted"/>
<comment type="caution">
    <text evidence="1">The sequence shown here is derived from an EMBL/GenBank/DDBJ whole genome shotgun (WGS) entry which is preliminary data.</text>
</comment>
<name>X1MDV2_9ZZZZ</name>
<protein>
    <submittedName>
        <fullName evidence="1">Uncharacterized protein</fullName>
    </submittedName>
</protein>
<accession>X1MDV2</accession>
<reference evidence="1" key="1">
    <citation type="journal article" date="2014" name="Front. Microbiol.">
        <title>High frequency of phylogenetically diverse reductive dehalogenase-homologous genes in deep subseafloor sedimentary metagenomes.</title>
        <authorList>
            <person name="Kawai M."/>
            <person name="Futagami T."/>
            <person name="Toyoda A."/>
            <person name="Takaki Y."/>
            <person name="Nishi S."/>
            <person name="Hori S."/>
            <person name="Arai W."/>
            <person name="Tsubouchi T."/>
            <person name="Morono Y."/>
            <person name="Uchiyama I."/>
            <person name="Ito T."/>
            <person name="Fujiyama A."/>
            <person name="Inagaki F."/>
            <person name="Takami H."/>
        </authorList>
    </citation>
    <scope>NUCLEOTIDE SEQUENCE</scope>
    <source>
        <strain evidence="1">Expedition CK06-06</strain>
    </source>
</reference>
<dbReference type="AlphaFoldDB" id="X1MDV2"/>
<feature type="non-terminal residue" evidence="1">
    <location>
        <position position="1"/>
    </location>
</feature>
<sequence length="60" mass="7127">VKTTIHELCHKEGLDERQARMATKILIRDKKLTVGLERKIMHAMDEEFVKRFLPHDQGER</sequence>
<dbReference type="EMBL" id="BARV01023300">
    <property type="protein sequence ID" value="GAI29837.1"/>
    <property type="molecule type" value="Genomic_DNA"/>
</dbReference>
<organism evidence="1">
    <name type="scientific">marine sediment metagenome</name>
    <dbReference type="NCBI Taxonomy" id="412755"/>
    <lineage>
        <taxon>unclassified sequences</taxon>
        <taxon>metagenomes</taxon>
        <taxon>ecological metagenomes</taxon>
    </lineage>
</organism>
<gene>
    <name evidence="1" type="ORF">S06H3_38247</name>
</gene>